<dbReference type="RefSeq" id="WP_209594068.1">
    <property type="nucleotide sequence ID" value="NZ_JAGJCF010000004.1"/>
</dbReference>
<dbReference type="PANTHER" id="PTHR43875:SF1">
    <property type="entry name" value="OSMOPROTECTIVE COMPOUNDS UPTAKE ATP-BINDING PROTEIN GGTA"/>
    <property type="match status" value="1"/>
</dbReference>
<dbReference type="InterPro" id="IPR040582">
    <property type="entry name" value="OB_MalK-like"/>
</dbReference>
<comment type="caution">
    <text evidence="7">The sequence shown here is derived from an EMBL/GenBank/DDBJ whole genome shotgun (WGS) entry which is preliminary data.</text>
</comment>
<dbReference type="Proteomes" id="UP000678276">
    <property type="component" value="Unassembled WGS sequence"/>
</dbReference>
<proteinExistence type="inferred from homology"/>
<dbReference type="NCBIfam" id="NF008653">
    <property type="entry name" value="PRK11650.1"/>
    <property type="match status" value="1"/>
</dbReference>
<keyword evidence="3" id="KW-0547">Nucleotide-binding</keyword>
<keyword evidence="4 7" id="KW-0067">ATP-binding</keyword>
<name>A0ABS4BFX3_9HYPH</name>
<keyword evidence="8" id="KW-1185">Reference proteome</keyword>
<dbReference type="PANTHER" id="PTHR43875">
    <property type="entry name" value="MALTODEXTRIN IMPORT ATP-BINDING PROTEIN MSMX"/>
    <property type="match status" value="1"/>
</dbReference>
<evidence type="ECO:0000256" key="1">
    <source>
        <dbReference type="ARBA" id="ARBA00005417"/>
    </source>
</evidence>
<evidence type="ECO:0000313" key="7">
    <source>
        <dbReference type="EMBL" id="MBP0615662.1"/>
    </source>
</evidence>
<dbReference type="Gene3D" id="2.40.50.140">
    <property type="entry name" value="Nucleic acid-binding proteins"/>
    <property type="match status" value="1"/>
</dbReference>
<keyword evidence="2" id="KW-0813">Transport</keyword>
<dbReference type="InterPro" id="IPR015855">
    <property type="entry name" value="ABC_transpr_MalK-like"/>
</dbReference>
<evidence type="ECO:0000256" key="2">
    <source>
        <dbReference type="ARBA" id="ARBA00022448"/>
    </source>
</evidence>
<dbReference type="Gene3D" id="2.40.50.100">
    <property type="match status" value="1"/>
</dbReference>
<dbReference type="SUPFAM" id="SSF50331">
    <property type="entry name" value="MOP-like"/>
    <property type="match status" value="1"/>
</dbReference>
<dbReference type="SUPFAM" id="SSF52540">
    <property type="entry name" value="P-loop containing nucleoside triphosphate hydrolases"/>
    <property type="match status" value="1"/>
</dbReference>
<dbReference type="InterPro" id="IPR047641">
    <property type="entry name" value="ABC_transpr_MalK/UgpC-like"/>
</dbReference>
<dbReference type="Pfam" id="PF00005">
    <property type="entry name" value="ABC_tran"/>
    <property type="match status" value="1"/>
</dbReference>
<evidence type="ECO:0000259" key="6">
    <source>
        <dbReference type="PROSITE" id="PS50893"/>
    </source>
</evidence>
<dbReference type="Pfam" id="PF17912">
    <property type="entry name" value="OB_MalK"/>
    <property type="match status" value="1"/>
</dbReference>
<dbReference type="CDD" id="cd03301">
    <property type="entry name" value="ABC_MalK_N"/>
    <property type="match status" value="1"/>
</dbReference>
<dbReference type="InterPro" id="IPR027417">
    <property type="entry name" value="P-loop_NTPase"/>
</dbReference>
<comment type="similarity">
    <text evidence="1">Belongs to the ABC transporter superfamily.</text>
</comment>
<protein>
    <submittedName>
        <fullName evidence="7">ABC transporter ATP-binding protein</fullName>
    </submittedName>
</protein>
<gene>
    <name evidence="7" type="ORF">J6595_08725</name>
</gene>
<dbReference type="SMART" id="SM00382">
    <property type="entry name" value="AAA"/>
    <property type="match status" value="1"/>
</dbReference>
<sequence>MSQTSATSVRTAEDREGYPQTAGAAGAQAGEPSVSVRELDIAFGAHKVITGLDLDIAPGEFLVLLGPSGCGKSTLLNAIAGLLDIADGEIWIDGRNVTWAEPKDRGIGMVFQSYALYPRMSVERNLSFGLRIAGLPKAEIAPRVKRVAELLQLDGLLKRRPAELSGGQRQRVAIGRALVRNVDVFLFDEPLSNLDAKLRNELRVEIKKLHQRLGNTMVYVTHDQIEAMTLADRIAVMRGGVVQQLGPPKAIYRRPVNRFVAGFIGSPSMNFFSGRLEREADRPVVQLDGATVPLERYEFSTRPANKEAISRKREVTFGIRPEHITLGDQPDAAFAAEGKVDLVEAMGADTIVWTSFAGAPLTIRTDGETEIRPGETIRFGFDPANACLFDDKTDLRL</sequence>
<dbReference type="InterPro" id="IPR017871">
    <property type="entry name" value="ABC_transporter-like_CS"/>
</dbReference>
<dbReference type="InterPro" id="IPR012340">
    <property type="entry name" value="NA-bd_OB-fold"/>
</dbReference>
<feature type="domain" description="ABC transporter" evidence="6">
    <location>
        <begin position="34"/>
        <end position="264"/>
    </location>
</feature>
<accession>A0ABS4BFX3</accession>
<dbReference type="PROSITE" id="PS00211">
    <property type="entry name" value="ABC_TRANSPORTER_1"/>
    <property type="match status" value="1"/>
</dbReference>
<feature type="compositionally biased region" description="Polar residues" evidence="5">
    <location>
        <begin position="1"/>
        <end position="10"/>
    </location>
</feature>
<reference evidence="7 8" key="1">
    <citation type="submission" date="2021-04" db="EMBL/GenBank/DDBJ databases">
        <title>Whole genome sequence of Jiella sp. KSK16Y-1.</title>
        <authorList>
            <person name="Tuo L."/>
        </authorList>
    </citation>
    <scope>NUCLEOTIDE SEQUENCE [LARGE SCALE GENOMIC DNA]</scope>
    <source>
        <strain evidence="7 8">KSK16Y-1</strain>
    </source>
</reference>
<dbReference type="InterPro" id="IPR003593">
    <property type="entry name" value="AAA+_ATPase"/>
</dbReference>
<dbReference type="PROSITE" id="PS50893">
    <property type="entry name" value="ABC_TRANSPORTER_2"/>
    <property type="match status" value="1"/>
</dbReference>
<feature type="region of interest" description="Disordered" evidence="5">
    <location>
        <begin position="1"/>
        <end position="29"/>
    </location>
</feature>
<dbReference type="InterPro" id="IPR008995">
    <property type="entry name" value="Mo/tungstate-bd_C_term_dom"/>
</dbReference>
<evidence type="ECO:0000256" key="4">
    <source>
        <dbReference type="ARBA" id="ARBA00022840"/>
    </source>
</evidence>
<evidence type="ECO:0000256" key="3">
    <source>
        <dbReference type="ARBA" id="ARBA00022741"/>
    </source>
</evidence>
<evidence type="ECO:0000313" key="8">
    <source>
        <dbReference type="Proteomes" id="UP000678276"/>
    </source>
</evidence>
<dbReference type="EMBL" id="JAGJCF010000004">
    <property type="protein sequence ID" value="MBP0615662.1"/>
    <property type="molecule type" value="Genomic_DNA"/>
</dbReference>
<dbReference type="Gene3D" id="3.40.50.300">
    <property type="entry name" value="P-loop containing nucleotide triphosphate hydrolases"/>
    <property type="match status" value="1"/>
</dbReference>
<dbReference type="GO" id="GO:0005524">
    <property type="term" value="F:ATP binding"/>
    <property type="evidence" value="ECO:0007669"/>
    <property type="project" value="UniProtKB-KW"/>
</dbReference>
<evidence type="ECO:0000256" key="5">
    <source>
        <dbReference type="SAM" id="MobiDB-lite"/>
    </source>
</evidence>
<dbReference type="InterPro" id="IPR003439">
    <property type="entry name" value="ABC_transporter-like_ATP-bd"/>
</dbReference>
<organism evidence="7 8">
    <name type="scientific">Jiella mangrovi</name>
    <dbReference type="NCBI Taxonomy" id="2821407"/>
    <lineage>
        <taxon>Bacteria</taxon>
        <taxon>Pseudomonadati</taxon>
        <taxon>Pseudomonadota</taxon>
        <taxon>Alphaproteobacteria</taxon>
        <taxon>Hyphomicrobiales</taxon>
        <taxon>Aurantimonadaceae</taxon>
        <taxon>Jiella</taxon>
    </lineage>
</organism>